<dbReference type="GO" id="GO:0160237">
    <property type="term" value="F:D-Ala-D-Ala dipeptidase activity"/>
    <property type="evidence" value="ECO:0007669"/>
    <property type="project" value="UniProtKB-EC"/>
</dbReference>
<evidence type="ECO:0000256" key="9">
    <source>
        <dbReference type="HAMAP-Rule" id="MF_01924"/>
    </source>
</evidence>
<dbReference type="SUPFAM" id="SSF55166">
    <property type="entry name" value="Hedgehog/DD-peptidase"/>
    <property type="match status" value="1"/>
</dbReference>
<feature type="chain" id="PRO_5002256019" description="D-alanyl-D-alanine dipeptidase" evidence="10">
    <location>
        <begin position="27"/>
        <end position="232"/>
    </location>
</feature>
<evidence type="ECO:0000256" key="10">
    <source>
        <dbReference type="SAM" id="SignalP"/>
    </source>
</evidence>
<evidence type="ECO:0000256" key="8">
    <source>
        <dbReference type="ARBA" id="ARBA00023316"/>
    </source>
</evidence>
<proteinExistence type="inferred from homology"/>
<keyword evidence="8" id="KW-0961">Cell wall biogenesis/degradation</keyword>
<feature type="binding site" evidence="9">
    <location>
        <position position="145"/>
    </location>
    <ligand>
        <name>Zn(2+)</name>
        <dbReference type="ChEBI" id="CHEBI:29105"/>
        <note>catalytic</note>
    </ligand>
</feature>
<protein>
    <recommendedName>
        <fullName evidence="9">D-alanyl-D-alanine dipeptidase</fullName>
        <shortName evidence="9">D-Ala-D-Ala dipeptidase</shortName>
        <ecNumber evidence="9">3.4.13.22</ecNumber>
    </recommendedName>
</protein>
<evidence type="ECO:0000256" key="5">
    <source>
        <dbReference type="ARBA" id="ARBA00022833"/>
    </source>
</evidence>
<dbReference type="HAMAP" id="MF_01924">
    <property type="entry name" value="A_A_dipeptidase"/>
    <property type="match status" value="1"/>
</dbReference>
<feature type="active site" description="Proton donor/acceptor" evidence="9">
    <location>
        <position position="203"/>
    </location>
</feature>
<comment type="function">
    <text evidence="9">Catalyzes hydrolysis of the D-alanyl-D-alanine dipeptide.</text>
</comment>
<dbReference type="Gene3D" id="3.30.1380.10">
    <property type="match status" value="1"/>
</dbReference>
<dbReference type="Proteomes" id="UP000032214">
    <property type="component" value="Unassembled WGS sequence"/>
</dbReference>
<feature type="binding site" evidence="9">
    <location>
        <position position="206"/>
    </location>
    <ligand>
        <name>Zn(2+)</name>
        <dbReference type="ChEBI" id="CHEBI:29105"/>
        <note>catalytic</note>
    </ligand>
</feature>
<keyword evidence="3 9" id="KW-0479">Metal-binding</keyword>
<keyword evidence="2 9" id="KW-0645">Protease</keyword>
<dbReference type="AlphaFoldDB" id="A0A0D2JF70"/>
<evidence type="ECO:0000256" key="4">
    <source>
        <dbReference type="ARBA" id="ARBA00022801"/>
    </source>
</evidence>
<feature type="site" description="Transition state stabilizer" evidence="9">
    <location>
        <position position="111"/>
    </location>
</feature>
<dbReference type="EC" id="3.4.13.22" evidence="9"/>
<accession>A0A0D2JF70</accession>
<dbReference type="InterPro" id="IPR000755">
    <property type="entry name" value="A_A_dipeptidase"/>
</dbReference>
<evidence type="ECO:0000256" key="6">
    <source>
        <dbReference type="ARBA" id="ARBA00022997"/>
    </source>
</evidence>
<dbReference type="STRING" id="1306947.J120_01970"/>
<keyword evidence="7 9" id="KW-0482">Metalloprotease</keyword>
<evidence type="ECO:0000256" key="2">
    <source>
        <dbReference type="ARBA" id="ARBA00022670"/>
    </source>
</evidence>
<dbReference type="eggNOG" id="COG2173">
    <property type="taxonomic scope" value="Bacteria"/>
</dbReference>
<feature type="binding site" evidence="9">
    <location>
        <position position="138"/>
    </location>
    <ligand>
        <name>Zn(2+)</name>
        <dbReference type="ChEBI" id="CHEBI:29105"/>
        <note>catalytic</note>
    </ligand>
</feature>
<sequence length="232" mass="26740">MLMKKIIIMAFSVALQLVSVTNFLHATEKHKITLNKGVLVTKDHTLLIPIKSVIPTIVTDLKYATHDNFTHKKVYEVDSCYARKEVVTALANVQKELMEKGLGLKIWDAYRPWQAQCKFWELVPDENYVSDPRKGGRHTKGTALDVTLIDIKTGKEVAMPTEFDDFSEKAHHTSMNFTDTILTNRSLLKETMERHGFESLTTEWWHYDYKGWQNLPVIDLTLSDLDAHYKKS</sequence>
<comment type="similarity">
    <text evidence="9">Belongs to the peptidase M15D family.</text>
</comment>
<comment type="catalytic activity">
    <reaction evidence="1 9">
        <text>D-alanyl-D-alanine + H2O = 2 D-alanine</text>
        <dbReference type="Rhea" id="RHEA:20661"/>
        <dbReference type="ChEBI" id="CHEBI:15377"/>
        <dbReference type="ChEBI" id="CHEBI:57416"/>
        <dbReference type="ChEBI" id="CHEBI:57822"/>
        <dbReference type="EC" id="3.4.13.22"/>
    </reaction>
</comment>
<evidence type="ECO:0000313" key="11">
    <source>
        <dbReference type="EMBL" id="KIX85676.1"/>
    </source>
</evidence>
<gene>
    <name evidence="11" type="ORF">J120_01970</name>
</gene>
<keyword evidence="4 9" id="KW-0378">Hydrolase</keyword>
<evidence type="ECO:0000256" key="3">
    <source>
        <dbReference type="ARBA" id="ARBA00022723"/>
    </source>
</evidence>
<evidence type="ECO:0000313" key="12">
    <source>
        <dbReference type="Proteomes" id="UP000032214"/>
    </source>
</evidence>
<dbReference type="CDD" id="cd14840">
    <property type="entry name" value="D-Ala-D-Ala_dipeptidase_Aad"/>
    <property type="match status" value="1"/>
</dbReference>
<organism evidence="11 12">
    <name type="scientific">candidate division TM6 bacterium JCVI TM6SC1</name>
    <dbReference type="NCBI Taxonomy" id="1306947"/>
    <lineage>
        <taxon>Bacteria</taxon>
        <taxon>Candidatus Babelota</taxon>
        <taxon>Vermiphilus</taxon>
    </lineage>
</organism>
<keyword evidence="6 9" id="KW-0224">Dipeptidase</keyword>
<dbReference type="GO" id="GO:0071555">
    <property type="term" value="P:cell wall organization"/>
    <property type="evidence" value="ECO:0007669"/>
    <property type="project" value="UniProtKB-KW"/>
</dbReference>
<keyword evidence="12" id="KW-1185">Reference proteome</keyword>
<dbReference type="PANTHER" id="PTHR43126:SF1">
    <property type="entry name" value="D-ALANYL-D-ALANINE DIPEPTIDASE"/>
    <property type="match status" value="1"/>
</dbReference>
<dbReference type="GO" id="GO:0006508">
    <property type="term" value="P:proteolysis"/>
    <property type="evidence" value="ECO:0007669"/>
    <property type="project" value="UniProtKB-KW"/>
</dbReference>
<comment type="cofactor">
    <cofactor evidence="9">
        <name>Zn(2+)</name>
        <dbReference type="ChEBI" id="CHEBI:29105"/>
    </cofactor>
    <text evidence="9">Binds 1 zinc ion per subunit.</text>
</comment>
<reference evidence="11 12" key="1">
    <citation type="journal article" date="2013" name="Proc. Natl. Acad. Sci. U.S.A.">
        <title>Candidate phylum TM6 genome recovered from a hospital sink biofilm provides genomic insights into this uncultivated phylum.</title>
        <authorList>
            <person name="McLean J.S."/>
            <person name="Lombardo M.J."/>
            <person name="Badger J.H."/>
            <person name="Edlund A."/>
            <person name="Novotny M."/>
            <person name="Yee-Greenbaum J."/>
            <person name="Vyahhi N."/>
            <person name="Hall A.P."/>
            <person name="Yang Y."/>
            <person name="Dupont C.L."/>
            <person name="Ziegler M.G."/>
            <person name="Chitsaz H."/>
            <person name="Allen A.E."/>
            <person name="Yooseph S."/>
            <person name="Tesler G."/>
            <person name="Pevzner P.A."/>
            <person name="Friedman R.M."/>
            <person name="Nealson K.H."/>
            <person name="Venter J.C."/>
            <person name="Lasken R.S."/>
        </authorList>
    </citation>
    <scope>NUCLEOTIDE SEQUENCE [LARGE SCALE GENOMIC DNA]</scope>
    <source>
        <strain evidence="11 12">TM6SC1</strain>
    </source>
</reference>
<evidence type="ECO:0000256" key="7">
    <source>
        <dbReference type="ARBA" id="ARBA00023049"/>
    </source>
</evidence>
<feature type="signal peptide" evidence="10">
    <location>
        <begin position="1"/>
        <end position="26"/>
    </location>
</feature>
<keyword evidence="10" id="KW-0732">Signal</keyword>
<dbReference type="InterPro" id="IPR009045">
    <property type="entry name" value="Zn_M74/Hedgehog-like"/>
</dbReference>
<keyword evidence="5 9" id="KW-0862">Zinc</keyword>
<dbReference type="EMBL" id="ARQD01000001">
    <property type="protein sequence ID" value="KIX85676.1"/>
    <property type="molecule type" value="Genomic_DNA"/>
</dbReference>
<dbReference type="Pfam" id="PF01427">
    <property type="entry name" value="Peptidase_M15"/>
    <property type="match status" value="1"/>
</dbReference>
<dbReference type="GO" id="GO:0008237">
    <property type="term" value="F:metallopeptidase activity"/>
    <property type="evidence" value="ECO:0007669"/>
    <property type="project" value="UniProtKB-KW"/>
</dbReference>
<comment type="caution">
    <text evidence="11">The sequence shown here is derived from an EMBL/GenBank/DDBJ whole genome shotgun (WGS) entry which is preliminary data.</text>
</comment>
<evidence type="ECO:0000256" key="1">
    <source>
        <dbReference type="ARBA" id="ARBA00001362"/>
    </source>
</evidence>
<dbReference type="PANTHER" id="PTHR43126">
    <property type="entry name" value="D-ALANYL-D-ALANINE DIPEPTIDASE"/>
    <property type="match status" value="1"/>
</dbReference>
<name>A0A0D2JF70_9BACT</name>
<dbReference type="GO" id="GO:0008270">
    <property type="term" value="F:zinc ion binding"/>
    <property type="evidence" value="ECO:0007669"/>
    <property type="project" value="UniProtKB-UniRule"/>
</dbReference>